<name>A0AA51X301_9CONI</name>
<dbReference type="SUPFAM" id="SSF57667">
    <property type="entry name" value="beta-beta-alpha zinc fingers"/>
    <property type="match status" value="1"/>
</dbReference>
<dbReference type="PROSITE" id="PS00028">
    <property type="entry name" value="ZINC_FINGER_C2H2_1"/>
    <property type="match status" value="1"/>
</dbReference>
<dbReference type="GO" id="GO:0003700">
    <property type="term" value="F:DNA-binding transcription factor activity"/>
    <property type="evidence" value="ECO:0007669"/>
    <property type="project" value="TreeGrafter"/>
</dbReference>
<evidence type="ECO:0000256" key="1">
    <source>
        <dbReference type="PROSITE-ProRule" id="PRU00042"/>
    </source>
</evidence>
<feature type="domain" description="C2H2-type" evidence="3">
    <location>
        <begin position="207"/>
        <end position="234"/>
    </location>
</feature>
<feature type="compositionally biased region" description="Basic and acidic residues" evidence="2">
    <location>
        <begin position="117"/>
        <end position="131"/>
    </location>
</feature>
<feature type="compositionally biased region" description="Polar residues" evidence="2">
    <location>
        <begin position="419"/>
        <end position="429"/>
    </location>
</feature>
<dbReference type="Gene3D" id="3.30.160.60">
    <property type="entry name" value="Classic Zinc Finger"/>
    <property type="match status" value="1"/>
</dbReference>
<accession>A0AA51X301</accession>
<feature type="compositionally biased region" description="Polar residues" evidence="2">
    <location>
        <begin position="189"/>
        <end position="202"/>
    </location>
</feature>
<protein>
    <submittedName>
        <fullName evidence="4">ZFP7</fullName>
    </submittedName>
</protein>
<dbReference type="GO" id="GO:0000976">
    <property type="term" value="F:transcription cis-regulatory region binding"/>
    <property type="evidence" value="ECO:0007669"/>
    <property type="project" value="TreeGrafter"/>
</dbReference>
<dbReference type="EMBL" id="OQ630901">
    <property type="protein sequence ID" value="WMZ00051.1"/>
    <property type="molecule type" value="mRNA"/>
</dbReference>
<evidence type="ECO:0000313" key="4">
    <source>
        <dbReference type="EMBL" id="WMZ00051.1"/>
    </source>
</evidence>
<reference evidence="4" key="2">
    <citation type="submission" date="2023-03" db="EMBL/GenBank/DDBJ databases">
        <authorList>
            <person name="Shao L."/>
        </authorList>
    </citation>
    <scope>NUCLEOTIDE SEQUENCE</scope>
</reference>
<reference evidence="4" key="1">
    <citation type="journal article" date="2023" name="BMC Plant Biol.">
        <title>Identification of C2H2 zinc finger genes through genome-wide association study and functional analyses of LkZFPs in response to stresses in Larix kaempferi.</title>
        <authorList>
            <person name="Shao L."/>
            <person name="Li L."/>
            <person name="Huang X."/>
            <person name="Fu Y."/>
            <person name="Yang D."/>
            <person name="Li C."/>
            <person name="Yang J."/>
        </authorList>
    </citation>
    <scope>NUCLEOTIDE SEQUENCE</scope>
</reference>
<dbReference type="PANTHER" id="PTHR46353:SF23">
    <property type="entry name" value="C2H2 ZINC FINGER-CONTAINING PROTEIN-RELATED"/>
    <property type="match status" value="1"/>
</dbReference>
<feature type="region of interest" description="Disordered" evidence="2">
    <location>
        <begin position="222"/>
        <end position="241"/>
    </location>
</feature>
<dbReference type="InterPro" id="IPR036236">
    <property type="entry name" value="Znf_C2H2_sf"/>
</dbReference>
<feature type="compositionally biased region" description="Polar residues" evidence="2">
    <location>
        <begin position="106"/>
        <end position="116"/>
    </location>
</feature>
<feature type="region of interest" description="Disordered" evidence="2">
    <location>
        <begin position="398"/>
        <end position="465"/>
    </location>
</feature>
<sequence>MPSKRQRGEGEALIYCKAASASASASPLHPDACQDRDAGSGTGTRALLKEADKKENPPFQCYPNENFGSLPYPTETSMGEEVAQEECSNHLGSTSMEIKNKRDAVTPNSLQRSFSTQRDHHNSDQQHKDQCSEGVTDEAEGSCKREKSMKLFGFELRQKPTVAENQSGPAHDDHVKANEDDVEGEDRSSAAQPAESGSNSASDSRKYECQYCCREFANSQALGGHQNAHKKERQQAKRAQIQASRSAAVAAAQASANRAGNAAAVAVPSFYGMHRLAGSALLTPHSGRMTVFGGEIPPPSPAPRFPSPVMASPMPHFLDYQNHQQPAGMGFGSALRPASVRPSWFYVPQTGQYGFSSMSYGDFGCSNMYSMNPQFPTAAAMPSLQSRQCSTDNRYLMVQPQPQPQSQPQPVSELEASGRSVSKLSSQVGGSRVEAGHSSSVRHESSSGVEDSGLDLKLGLGPTRS</sequence>
<dbReference type="InterPro" id="IPR044299">
    <property type="entry name" value="GIS3/ZFP5/ZFP6"/>
</dbReference>
<feature type="compositionally biased region" description="Basic and acidic residues" evidence="2">
    <location>
        <begin position="170"/>
        <end position="179"/>
    </location>
</feature>
<dbReference type="GO" id="GO:0010090">
    <property type="term" value="P:trichome morphogenesis"/>
    <property type="evidence" value="ECO:0007669"/>
    <property type="project" value="InterPro"/>
</dbReference>
<dbReference type="GO" id="GO:0009740">
    <property type="term" value="P:gibberellic acid mediated signaling pathway"/>
    <property type="evidence" value="ECO:0007669"/>
    <property type="project" value="TreeGrafter"/>
</dbReference>
<dbReference type="PANTHER" id="PTHR46353">
    <property type="entry name" value="ZINC FINGER PROTEIN 5"/>
    <property type="match status" value="1"/>
</dbReference>
<keyword evidence="1" id="KW-0862">Zinc</keyword>
<keyword evidence="1" id="KW-0863">Zinc-finger</keyword>
<dbReference type="AlphaFoldDB" id="A0AA51X301"/>
<dbReference type="GO" id="GO:0009736">
    <property type="term" value="P:cytokinin-activated signaling pathway"/>
    <property type="evidence" value="ECO:0007669"/>
    <property type="project" value="TreeGrafter"/>
</dbReference>
<dbReference type="GO" id="GO:0008270">
    <property type="term" value="F:zinc ion binding"/>
    <property type="evidence" value="ECO:0007669"/>
    <property type="project" value="UniProtKB-KW"/>
</dbReference>
<dbReference type="InterPro" id="IPR013087">
    <property type="entry name" value="Znf_C2H2_type"/>
</dbReference>
<keyword evidence="1" id="KW-0479">Metal-binding</keyword>
<proteinExistence type="evidence at transcript level"/>
<dbReference type="GO" id="GO:0005634">
    <property type="term" value="C:nucleus"/>
    <property type="evidence" value="ECO:0007669"/>
    <property type="project" value="TreeGrafter"/>
</dbReference>
<dbReference type="PROSITE" id="PS50157">
    <property type="entry name" value="ZINC_FINGER_C2H2_2"/>
    <property type="match status" value="1"/>
</dbReference>
<feature type="region of interest" description="Disordered" evidence="2">
    <location>
        <begin position="20"/>
        <end position="203"/>
    </location>
</feature>
<evidence type="ECO:0000256" key="2">
    <source>
        <dbReference type="SAM" id="MobiDB-lite"/>
    </source>
</evidence>
<evidence type="ECO:0000259" key="3">
    <source>
        <dbReference type="PROSITE" id="PS50157"/>
    </source>
</evidence>
<organism evidence="4">
    <name type="scientific">Larix kaempferi</name>
    <dbReference type="NCBI Taxonomy" id="54800"/>
    <lineage>
        <taxon>Eukaryota</taxon>
        <taxon>Viridiplantae</taxon>
        <taxon>Streptophyta</taxon>
        <taxon>Embryophyta</taxon>
        <taxon>Tracheophyta</taxon>
        <taxon>Spermatophyta</taxon>
        <taxon>Pinopsida</taxon>
        <taxon>Pinidae</taxon>
        <taxon>Conifers I</taxon>
        <taxon>Pinales</taxon>
        <taxon>Pinaceae</taxon>
        <taxon>Larix</taxon>
    </lineage>
</organism>
<feature type="compositionally biased region" description="Basic and acidic residues" evidence="2">
    <location>
        <begin position="47"/>
        <end position="56"/>
    </location>
</feature>